<keyword evidence="2" id="KW-0479">Metal-binding</keyword>
<dbReference type="Pfam" id="PF13531">
    <property type="entry name" value="SBP_bac_11"/>
    <property type="match status" value="1"/>
</dbReference>
<proteinExistence type="inferred from homology"/>
<dbReference type="PIRSF" id="PIRSF004846">
    <property type="entry name" value="ModA"/>
    <property type="match status" value="1"/>
</dbReference>
<dbReference type="EMBL" id="LDTZ01000021">
    <property type="protein sequence ID" value="KNA89884.1"/>
    <property type="molecule type" value="Genomic_DNA"/>
</dbReference>
<protein>
    <submittedName>
        <fullName evidence="5">Molybdate-binding protein</fullName>
    </submittedName>
</protein>
<comment type="caution">
    <text evidence="5">The sequence shown here is derived from an EMBL/GenBank/DDBJ whole genome shotgun (WGS) entry which is preliminary data.</text>
</comment>
<name>A0ABR5I869_9ACTN</name>
<keyword evidence="3 4" id="KW-0732">Signal</keyword>
<dbReference type="NCBIfam" id="TIGR01256">
    <property type="entry name" value="modA"/>
    <property type="match status" value="1"/>
</dbReference>
<sequence length="273" mass="27711">MSSRAGSSRPVPVRRLLAVCAALIAVIAAVAGCSSDSNSSGSASSSANGQKVTLNVYAAASLKKTFTELADAFEKAHSDVDVKLNFAGSSALVTQINQGADADVIATADERTMQKLGDKAVDPAIFATNTLVIATAPGNPKQINGFASLKNADVKTVVCAPEVPCGAATVTVEKNTGVELSPVSQETSVTSVLTKVTSGEADAGLVYVTDAKSAGDKVSTVDDPAFATVVNKYPIATVKGTKHSEQAAQFKDMVTGQTGQEILAAAGFKPATS</sequence>
<dbReference type="PANTHER" id="PTHR30632">
    <property type="entry name" value="MOLYBDATE-BINDING PERIPLASMIC PROTEIN"/>
    <property type="match status" value="1"/>
</dbReference>
<evidence type="ECO:0000313" key="6">
    <source>
        <dbReference type="Proteomes" id="UP000037247"/>
    </source>
</evidence>
<dbReference type="Gene3D" id="3.40.190.10">
    <property type="entry name" value="Periplasmic binding protein-like II"/>
    <property type="match status" value="2"/>
</dbReference>
<feature type="chain" id="PRO_5045164759" evidence="4">
    <location>
        <begin position="32"/>
        <end position="273"/>
    </location>
</feature>
<dbReference type="SUPFAM" id="SSF53850">
    <property type="entry name" value="Periplasmic binding protein-like II"/>
    <property type="match status" value="1"/>
</dbReference>
<evidence type="ECO:0000256" key="2">
    <source>
        <dbReference type="ARBA" id="ARBA00022723"/>
    </source>
</evidence>
<reference evidence="5 6" key="1">
    <citation type="submission" date="2015-05" db="EMBL/GenBank/DDBJ databases">
        <title>Draft genome sequence of the bacterium Gordonia jacobaea a new member of the Gordonia genus.</title>
        <authorList>
            <person name="Jimenez-Galisteo G."/>
            <person name="Dominguez A."/>
            <person name="Munoz E."/>
            <person name="Vinas M."/>
        </authorList>
    </citation>
    <scope>NUCLEOTIDE SEQUENCE [LARGE SCALE GENOMIC DNA]</scope>
    <source>
        <strain evidence="6">mv1</strain>
    </source>
</reference>
<feature type="signal peptide" evidence="4">
    <location>
        <begin position="1"/>
        <end position="31"/>
    </location>
</feature>
<keyword evidence="6" id="KW-1185">Reference proteome</keyword>
<organism evidence="5 6">
    <name type="scientific">Gordonia jacobaea</name>
    <dbReference type="NCBI Taxonomy" id="122202"/>
    <lineage>
        <taxon>Bacteria</taxon>
        <taxon>Bacillati</taxon>
        <taxon>Actinomycetota</taxon>
        <taxon>Actinomycetes</taxon>
        <taxon>Mycobacteriales</taxon>
        <taxon>Gordoniaceae</taxon>
        <taxon>Gordonia</taxon>
    </lineage>
</organism>
<dbReference type="RefSeq" id="WP_049700333.1">
    <property type="nucleotide sequence ID" value="NZ_JAQDQF010000007.1"/>
</dbReference>
<dbReference type="InterPro" id="IPR050682">
    <property type="entry name" value="ModA/WtpA"/>
</dbReference>
<accession>A0ABR5I869</accession>
<comment type="similarity">
    <text evidence="1">Belongs to the bacterial solute-binding protein ModA family.</text>
</comment>
<dbReference type="CDD" id="cd13538">
    <property type="entry name" value="PBP2_ModA_like_1"/>
    <property type="match status" value="1"/>
</dbReference>
<dbReference type="Proteomes" id="UP000037247">
    <property type="component" value="Unassembled WGS sequence"/>
</dbReference>
<evidence type="ECO:0000256" key="4">
    <source>
        <dbReference type="SAM" id="SignalP"/>
    </source>
</evidence>
<dbReference type="PROSITE" id="PS51257">
    <property type="entry name" value="PROKAR_LIPOPROTEIN"/>
    <property type="match status" value="1"/>
</dbReference>
<evidence type="ECO:0000256" key="1">
    <source>
        <dbReference type="ARBA" id="ARBA00009175"/>
    </source>
</evidence>
<evidence type="ECO:0000313" key="5">
    <source>
        <dbReference type="EMBL" id="KNA89884.1"/>
    </source>
</evidence>
<evidence type="ECO:0000256" key="3">
    <source>
        <dbReference type="ARBA" id="ARBA00022729"/>
    </source>
</evidence>
<gene>
    <name evidence="5" type="ORF">ABW18_17775</name>
</gene>
<dbReference type="InterPro" id="IPR005950">
    <property type="entry name" value="ModA"/>
</dbReference>
<dbReference type="PANTHER" id="PTHR30632:SF0">
    <property type="entry name" value="SULFATE-BINDING PROTEIN"/>
    <property type="match status" value="1"/>
</dbReference>